<dbReference type="Gramene" id="Pp3c7_16169V3.1">
    <property type="protein sequence ID" value="Pp3c7_16169V3.1"/>
    <property type="gene ID" value="Pp3c7_16169"/>
</dbReference>
<accession>A0A2K1KBV7</accession>
<reference evidence="1 3" key="2">
    <citation type="journal article" date="2018" name="Plant J.">
        <title>The Physcomitrella patens chromosome-scale assembly reveals moss genome structure and evolution.</title>
        <authorList>
            <person name="Lang D."/>
            <person name="Ullrich K.K."/>
            <person name="Murat F."/>
            <person name="Fuchs J."/>
            <person name="Jenkins J."/>
            <person name="Haas F.B."/>
            <person name="Piednoel M."/>
            <person name="Gundlach H."/>
            <person name="Van Bel M."/>
            <person name="Meyberg R."/>
            <person name="Vives C."/>
            <person name="Morata J."/>
            <person name="Symeonidi A."/>
            <person name="Hiss M."/>
            <person name="Muchero W."/>
            <person name="Kamisugi Y."/>
            <person name="Saleh O."/>
            <person name="Blanc G."/>
            <person name="Decker E.L."/>
            <person name="van Gessel N."/>
            <person name="Grimwood J."/>
            <person name="Hayes R.D."/>
            <person name="Graham S.W."/>
            <person name="Gunter L.E."/>
            <person name="McDaniel S.F."/>
            <person name="Hoernstein S.N.W."/>
            <person name="Larsson A."/>
            <person name="Li F.W."/>
            <person name="Perroud P.F."/>
            <person name="Phillips J."/>
            <person name="Ranjan P."/>
            <person name="Rokshar D.S."/>
            <person name="Rothfels C.J."/>
            <person name="Schneider L."/>
            <person name="Shu S."/>
            <person name="Stevenson D.W."/>
            <person name="Thummler F."/>
            <person name="Tillich M."/>
            <person name="Villarreal Aguilar J.C."/>
            <person name="Widiez T."/>
            <person name="Wong G.K."/>
            <person name="Wymore A."/>
            <person name="Zhang Y."/>
            <person name="Zimmer A.D."/>
            <person name="Quatrano R.S."/>
            <person name="Mayer K.F.X."/>
            <person name="Goodstein D."/>
            <person name="Casacuberta J.M."/>
            <person name="Vandepoele K."/>
            <person name="Reski R."/>
            <person name="Cuming A.C."/>
            <person name="Tuskan G.A."/>
            <person name="Maumus F."/>
            <person name="Salse J."/>
            <person name="Schmutz J."/>
            <person name="Rensing S.A."/>
        </authorList>
    </citation>
    <scope>NUCLEOTIDE SEQUENCE [LARGE SCALE GENOMIC DNA]</scope>
    <source>
        <strain evidence="2 3">cv. Gransden 2004</strain>
    </source>
</reference>
<dbReference type="AlphaFoldDB" id="A0A2K1KBV7"/>
<name>A0A2K1KBV7_PHYPA</name>
<dbReference type="EnsemblPlants" id="Pp3c7_16169V3.1">
    <property type="protein sequence ID" value="Pp3c7_16169V3.1"/>
    <property type="gene ID" value="Pp3c7_16169"/>
</dbReference>
<dbReference type="EMBL" id="ABEU02000007">
    <property type="protein sequence ID" value="PNR51266.1"/>
    <property type="molecule type" value="Genomic_DNA"/>
</dbReference>
<keyword evidence="3" id="KW-1185">Reference proteome</keyword>
<sequence>MTDSRSSSLTNSVAEYDEKVAMNIVHLRCLSTKLKMNDEQSTLLQSNNPNCI</sequence>
<evidence type="ECO:0000313" key="2">
    <source>
        <dbReference type="EnsemblPlants" id="Pp3c7_16169V3.1"/>
    </source>
</evidence>
<proteinExistence type="predicted"/>
<dbReference type="InParanoid" id="A0A2K1KBV7"/>
<dbReference type="Proteomes" id="UP000006727">
    <property type="component" value="Chromosome 7"/>
</dbReference>
<reference evidence="1 3" key="1">
    <citation type="journal article" date="2008" name="Science">
        <title>The Physcomitrella genome reveals evolutionary insights into the conquest of land by plants.</title>
        <authorList>
            <person name="Rensing S."/>
            <person name="Lang D."/>
            <person name="Zimmer A."/>
            <person name="Terry A."/>
            <person name="Salamov A."/>
            <person name="Shapiro H."/>
            <person name="Nishiyama T."/>
            <person name="Perroud P.-F."/>
            <person name="Lindquist E."/>
            <person name="Kamisugi Y."/>
            <person name="Tanahashi T."/>
            <person name="Sakakibara K."/>
            <person name="Fujita T."/>
            <person name="Oishi K."/>
            <person name="Shin-I T."/>
            <person name="Kuroki Y."/>
            <person name="Toyoda A."/>
            <person name="Suzuki Y."/>
            <person name="Hashimoto A."/>
            <person name="Yamaguchi K."/>
            <person name="Sugano A."/>
            <person name="Kohara Y."/>
            <person name="Fujiyama A."/>
            <person name="Anterola A."/>
            <person name="Aoki S."/>
            <person name="Ashton N."/>
            <person name="Barbazuk W.B."/>
            <person name="Barker E."/>
            <person name="Bennetzen J."/>
            <person name="Bezanilla M."/>
            <person name="Blankenship R."/>
            <person name="Cho S.H."/>
            <person name="Dutcher S."/>
            <person name="Estelle M."/>
            <person name="Fawcett J.A."/>
            <person name="Gundlach H."/>
            <person name="Hanada K."/>
            <person name="Heyl A."/>
            <person name="Hicks K.A."/>
            <person name="Hugh J."/>
            <person name="Lohr M."/>
            <person name="Mayer K."/>
            <person name="Melkozernov A."/>
            <person name="Murata T."/>
            <person name="Nelson D."/>
            <person name="Pils B."/>
            <person name="Prigge M."/>
            <person name="Reiss B."/>
            <person name="Renner T."/>
            <person name="Rombauts S."/>
            <person name="Rushton P."/>
            <person name="Sanderfoot A."/>
            <person name="Schween G."/>
            <person name="Shiu S.-H."/>
            <person name="Stueber K."/>
            <person name="Theodoulou F.L."/>
            <person name="Tu H."/>
            <person name="Van de Peer Y."/>
            <person name="Verrier P.J."/>
            <person name="Waters E."/>
            <person name="Wood A."/>
            <person name="Yang L."/>
            <person name="Cove D."/>
            <person name="Cuming A."/>
            <person name="Hasebe M."/>
            <person name="Lucas S."/>
            <person name="Mishler D.B."/>
            <person name="Reski R."/>
            <person name="Grigoriev I."/>
            <person name="Quatrano R.S."/>
            <person name="Boore J.L."/>
        </authorList>
    </citation>
    <scope>NUCLEOTIDE SEQUENCE [LARGE SCALE GENOMIC DNA]</scope>
    <source>
        <strain evidence="2 3">cv. Gransden 2004</strain>
    </source>
</reference>
<evidence type="ECO:0000313" key="3">
    <source>
        <dbReference type="Proteomes" id="UP000006727"/>
    </source>
</evidence>
<gene>
    <name evidence="1" type="ORF">PHYPA_010452</name>
</gene>
<evidence type="ECO:0000313" key="1">
    <source>
        <dbReference type="EMBL" id="PNR51266.1"/>
    </source>
</evidence>
<protein>
    <submittedName>
        <fullName evidence="1 2">Uncharacterized protein</fullName>
    </submittedName>
</protein>
<reference evidence="2" key="3">
    <citation type="submission" date="2020-12" db="UniProtKB">
        <authorList>
            <consortium name="EnsemblPlants"/>
        </authorList>
    </citation>
    <scope>IDENTIFICATION</scope>
</reference>
<organism evidence="1">
    <name type="scientific">Physcomitrium patens</name>
    <name type="common">Spreading-leaved earth moss</name>
    <name type="synonym">Physcomitrella patens</name>
    <dbReference type="NCBI Taxonomy" id="3218"/>
    <lineage>
        <taxon>Eukaryota</taxon>
        <taxon>Viridiplantae</taxon>
        <taxon>Streptophyta</taxon>
        <taxon>Embryophyta</taxon>
        <taxon>Bryophyta</taxon>
        <taxon>Bryophytina</taxon>
        <taxon>Bryopsida</taxon>
        <taxon>Funariidae</taxon>
        <taxon>Funariales</taxon>
        <taxon>Funariaceae</taxon>
        <taxon>Physcomitrium</taxon>
    </lineage>
</organism>